<dbReference type="PANTHER" id="PTHR13055">
    <property type="entry name" value="TUMOR ENDOTHELIAL MARKER 7 RELATED"/>
    <property type="match status" value="1"/>
</dbReference>
<keyword evidence="3 7" id="KW-0732">Signal</keyword>
<dbReference type="EMBL" id="CANHGI010000003">
    <property type="protein sequence ID" value="CAI5444219.1"/>
    <property type="molecule type" value="Genomic_DNA"/>
</dbReference>
<keyword evidence="6" id="KW-0472">Membrane</keyword>
<evidence type="ECO:0000256" key="6">
    <source>
        <dbReference type="SAM" id="Phobius"/>
    </source>
</evidence>
<feature type="region of interest" description="Disordered" evidence="5">
    <location>
        <begin position="284"/>
        <end position="304"/>
    </location>
</feature>
<dbReference type="OrthoDB" id="6285106at2759"/>
<comment type="caution">
    <text evidence="8">The sequence shown here is derived from an EMBL/GenBank/DDBJ whole genome shotgun (WGS) entry which is preliminary data.</text>
</comment>
<evidence type="ECO:0000313" key="8">
    <source>
        <dbReference type="EMBL" id="CAI5444219.1"/>
    </source>
</evidence>
<feature type="transmembrane region" description="Helical" evidence="6">
    <location>
        <begin position="451"/>
        <end position="473"/>
    </location>
</feature>
<evidence type="ECO:0000256" key="3">
    <source>
        <dbReference type="ARBA" id="ARBA00022729"/>
    </source>
</evidence>
<evidence type="ECO:0000256" key="1">
    <source>
        <dbReference type="ARBA" id="ARBA00004479"/>
    </source>
</evidence>
<proteinExistence type="predicted"/>
<keyword evidence="2 6" id="KW-0812">Transmembrane</keyword>
<reference evidence="8" key="1">
    <citation type="submission" date="2022-11" db="EMBL/GenBank/DDBJ databases">
        <authorList>
            <person name="Kikuchi T."/>
        </authorList>
    </citation>
    <scope>NUCLEOTIDE SEQUENCE</scope>
    <source>
        <strain evidence="8">PS1010</strain>
    </source>
</reference>
<feature type="chain" id="PRO_5040375508" description="PSI domain-containing protein" evidence="7">
    <location>
        <begin position="25"/>
        <end position="506"/>
    </location>
</feature>
<sequence length="506" mass="56772">MSLKITKIFLIFLLLRISTTSSNAQIIDINEERIPEQLRYNEETTLGPNEHEEFVPLSPVRKIREVPRTLEVDENEIDPATATLPNDVEVKNDSIDHIYYIMETMTSDSSALLKYWVNIDKLLEKPGVLGNKSHPILSQGYRRAVGSKISFKFPFYGHRMSNLTIATGGFIYVGDQTHNWLAATQFIAPLMANFHTQMNDSNIIYADDGNMFVVEWRNVQLREDTKNNTFSFQAILHKNGDIVFAYKDIPLQIENISDSNHPVKLGISDAYLFNHDGIMNNLGGSSASGSSQSSSSSSSSSTQPKRVIYEYHRIEVTFPKVKSNSVVILKAQPTCIQFDTCDSCTNATLKHFKCQWCHSKKKNGGPFCTDESGLHRRRQDWVQGNCNLKSKGLYCPAATSANSDDEENEEIYETAPNTPQKHVIPLKYGGLDRIPGTRLLANGTGENGASFATVSFLIGIVICIGGWLGYAYYNPHTTSGQLLIKYRPSRWHVPNSHVRYSASVHM</sequence>
<evidence type="ECO:0008006" key="10">
    <source>
        <dbReference type="Google" id="ProtNLM"/>
    </source>
</evidence>
<accession>A0A9P1MXT3</accession>
<keyword evidence="4 6" id="KW-1133">Transmembrane helix</keyword>
<evidence type="ECO:0000313" key="9">
    <source>
        <dbReference type="Proteomes" id="UP001152747"/>
    </source>
</evidence>
<dbReference type="InterPro" id="IPR031152">
    <property type="entry name" value="PLXDC"/>
</dbReference>
<organism evidence="8 9">
    <name type="scientific">Caenorhabditis angaria</name>
    <dbReference type="NCBI Taxonomy" id="860376"/>
    <lineage>
        <taxon>Eukaryota</taxon>
        <taxon>Metazoa</taxon>
        <taxon>Ecdysozoa</taxon>
        <taxon>Nematoda</taxon>
        <taxon>Chromadorea</taxon>
        <taxon>Rhabditida</taxon>
        <taxon>Rhabditina</taxon>
        <taxon>Rhabditomorpha</taxon>
        <taxon>Rhabditoidea</taxon>
        <taxon>Rhabditidae</taxon>
        <taxon>Peloderinae</taxon>
        <taxon>Caenorhabditis</taxon>
    </lineage>
</organism>
<protein>
    <recommendedName>
        <fullName evidence="10">PSI domain-containing protein</fullName>
    </recommendedName>
</protein>
<feature type="signal peptide" evidence="7">
    <location>
        <begin position="1"/>
        <end position="24"/>
    </location>
</feature>
<name>A0A9P1MXT3_9PELO</name>
<evidence type="ECO:0000256" key="7">
    <source>
        <dbReference type="SAM" id="SignalP"/>
    </source>
</evidence>
<evidence type="ECO:0000256" key="5">
    <source>
        <dbReference type="SAM" id="MobiDB-lite"/>
    </source>
</evidence>
<evidence type="ECO:0000256" key="4">
    <source>
        <dbReference type="ARBA" id="ARBA00022989"/>
    </source>
</evidence>
<gene>
    <name evidence="8" type="ORF">CAMP_LOCUS6856</name>
</gene>
<keyword evidence="9" id="KW-1185">Reference proteome</keyword>
<dbReference type="PANTHER" id="PTHR13055:SF12">
    <property type="entry name" value="LD40707P"/>
    <property type="match status" value="1"/>
</dbReference>
<dbReference type="AlphaFoldDB" id="A0A9P1MXT3"/>
<feature type="compositionally biased region" description="Low complexity" evidence="5">
    <location>
        <begin position="284"/>
        <end position="301"/>
    </location>
</feature>
<dbReference type="Proteomes" id="UP001152747">
    <property type="component" value="Unassembled WGS sequence"/>
</dbReference>
<evidence type="ECO:0000256" key="2">
    <source>
        <dbReference type="ARBA" id="ARBA00022692"/>
    </source>
</evidence>
<comment type="subcellular location">
    <subcellularLocation>
        <location evidence="1">Membrane</location>
        <topology evidence="1">Single-pass type I membrane protein</topology>
    </subcellularLocation>
</comment>
<dbReference type="GO" id="GO:0016020">
    <property type="term" value="C:membrane"/>
    <property type="evidence" value="ECO:0007669"/>
    <property type="project" value="UniProtKB-SubCell"/>
</dbReference>